<dbReference type="PANTHER" id="PTHR45655">
    <property type="entry name" value="GUANYLATE CYCLASE SOLUBLE SUBUNIT BETA-2"/>
    <property type="match status" value="1"/>
</dbReference>
<dbReference type="Pfam" id="PF07700">
    <property type="entry name" value="HNOB"/>
    <property type="match status" value="1"/>
</dbReference>
<reference evidence="2 3" key="1">
    <citation type="submission" date="2017-09" db="EMBL/GenBank/DDBJ databases">
        <authorList>
            <person name="Ehlers B."/>
            <person name="Leendertz F.H."/>
        </authorList>
    </citation>
    <scope>NUCLEOTIDE SEQUENCE [LARGE SCALE GENOMIC DNA]</scope>
    <source>
        <strain evidence="2 3">DSM 27208</strain>
    </source>
</reference>
<dbReference type="RefSeq" id="WP_179747485.1">
    <property type="nucleotide sequence ID" value="NZ_OBEJ01000003.1"/>
</dbReference>
<organism evidence="2 3">
    <name type="scientific">Natronoarchaeum philippinense</name>
    <dbReference type="NCBI Taxonomy" id="558529"/>
    <lineage>
        <taxon>Archaea</taxon>
        <taxon>Methanobacteriati</taxon>
        <taxon>Methanobacteriota</taxon>
        <taxon>Stenosarchaea group</taxon>
        <taxon>Halobacteria</taxon>
        <taxon>Halobacteriales</taxon>
        <taxon>Natronoarchaeaceae</taxon>
    </lineage>
</organism>
<dbReference type="InterPro" id="IPR038158">
    <property type="entry name" value="H-NOX_domain_sf"/>
</dbReference>
<dbReference type="EMBL" id="OBEJ01000003">
    <property type="protein sequence ID" value="SNZ16054.1"/>
    <property type="molecule type" value="Genomic_DNA"/>
</dbReference>
<dbReference type="SUPFAM" id="SSF111126">
    <property type="entry name" value="Ligand-binding domain in the NO signalling and Golgi transport"/>
    <property type="match status" value="1"/>
</dbReference>
<gene>
    <name evidence="2" type="ORF">SAMN06269185_2684</name>
</gene>
<proteinExistence type="predicted"/>
<dbReference type="InterPro" id="IPR024096">
    <property type="entry name" value="NO_sig/Golgi_transp_ligand-bd"/>
</dbReference>
<dbReference type="GO" id="GO:0070482">
    <property type="term" value="P:response to oxygen levels"/>
    <property type="evidence" value="ECO:0007669"/>
    <property type="project" value="TreeGrafter"/>
</dbReference>
<dbReference type="Proteomes" id="UP000219453">
    <property type="component" value="Unassembled WGS sequence"/>
</dbReference>
<dbReference type="GO" id="GO:0020037">
    <property type="term" value="F:heme binding"/>
    <property type="evidence" value="ECO:0007669"/>
    <property type="project" value="InterPro"/>
</dbReference>
<dbReference type="PANTHER" id="PTHR45655:SF13">
    <property type="entry name" value="SOLUBLE GUANYLATE CYCLASE GCY-32-RELATED"/>
    <property type="match status" value="1"/>
</dbReference>
<dbReference type="InterPro" id="IPR011644">
    <property type="entry name" value="Heme_NO-bd"/>
</dbReference>
<protein>
    <submittedName>
        <fullName evidence="2">Haem-NO-binding</fullName>
    </submittedName>
</protein>
<dbReference type="AlphaFoldDB" id="A0A285P2T3"/>
<evidence type="ECO:0000313" key="3">
    <source>
        <dbReference type="Proteomes" id="UP000219453"/>
    </source>
</evidence>
<keyword evidence="3" id="KW-1185">Reference proteome</keyword>
<evidence type="ECO:0000259" key="1">
    <source>
        <dbReference type="Pfam" id="PF07700"/>
    </source>
</evidence>
<dbReference type="OrthoDB" id="261084at2157"/>
<evidence type="ECO:0000313" key="2">
    <source>
        <dbReference type="EMBL" id="SNZ16054.1"/>
    </source>
</evidence>
<sequence length="191" mass="22056">MHGIILKTLKDYIVEQYDTETWADVQAQAGREGEMYVAVTTYDEEVTVELLDAALDVTDTSMKAFMYDWGEWIIEPIIDIYGSAYVEPHWDGLDLLSQIEAIHTQLRQRRMGEMTPPVLRIDEIDDRTLKIVYGSQRQWCQWIPGLIEGVGDYYDEAYRYKEHTCMLEGDEQCTFSVQRVQNPEAAGQVGD</sequence>
<dbReference type="GO" id="GO:0008074">
    <property type="term" value="C:guanylate cyclase complex, soluble"/>
    <property type="evidence" value="ECO:0007669"/>
    <property type="project" value="TreeGrafter"/>
</dbReference>
<accession>A0A285P2T3</accession>
<dbReference type="GO" id="GO:0019934">
    <property type="term" value="P:cGMP-mediated signaling"/>
    <property type="evidence" value="ECO:0007669"/>
    <property type="project" value="TreeGrafter"/>
</dbReference>
<dbReference type="Gene3D" id="3.90.1520.10">
    <property type="entry name" value="H-NOX domain"/>
    <property type="match status" value="1"/>
</dbReference>
<name>A0A285P2T3_NATPI</name>
<feature type="domain" description="Heme NO-binding" evidence="1">
    <location>
        <begin position="2"/>
        <end position="159"/>
    </location>
</feature>
<dbReference type="GO" id="GO:0004383">
    <property type="term" value="F:guanylate cyclase activity"/>
    <property type="evidence" value="ECO:0007669"/>
    <property type="project" value="TreeGrafter"/>
</dbReference>